<gene>
    <name evidence="4" type="ORF">CKO21_15760</name>
</gene>
<dbReference type="InterPro" id="IPR000682">
    <property type="entry name" value="PCMT"/>
</dbReference>
<dbReference type="CDD" id="cd02440">
    <property type="entry name" value="AdoMet_MTases"/>
    <property type="match status" value="1"/>
</dbReference>
<dbReference type="Pfam" id="PF01135">
    <property type="entry name" value="PCMT"/>
    <property type="match status" value="1"/>
</dbReference>
<comment type="caution">
    <text evidence="4">The sequence shown here is derived from an EMBL/GenBank/DDBJ whole genome shotgun (WGS) entry which is preliminary data.</text>
</comment>
<evidence type="ECO:0000256" key="3">
    <source>
        <dbReference type="ARBA" id="ARBA00030757"/>
    </source>
</evidence>
<proteinExistence type="inferred from homology"/>
<sequence length="219" mass="23929">MVDYATARMNMVESQLRTNKVTDQRVLEAFETIPRERFVPDHLRSLAYVDEDLRLKDDRYLVEPMVQARLMDVADIRAEDVVLVVGAGSGYACAILATIAATVVGLESDPELAKLAESALQEQGVDNAVVIQGEMNKGYPKQGPYDVILLNGAVAEVPKALTDQLSPKGGRLATVVRSDSGPGKGTVFERWEKAVGRRTLFDANTPVLPGFHKQPGFVF</sequence>
<organism evidence="4 5">
    <name type="scientific">Rhodovibrio salinarum</name>
    <dbReference type="NCBI Taxonomy" id="1087"/>
    <lineage>
        <taxon>Bacteria</taxon>
        <taxon>Pseudomonadati</taxon>
        <taxon>Pseudomonadota</taxon>
        <taxon>Alphaproteobacteria</taxon>
        <taxon>Rhodospirillales</taxon>
        <taxon>Rhodovibrionaceae</taxon>
        <taxon>Rhodovibrio</taxon>
    </lineage>
</organism>
<evidence type="ECO:0000313" key="4">
    <source>
        <dbReference type="EMBL" id="MBK1698702.1"/>
    </source>
</evidence>
<reference evidence="4" key="2">
    <citation type="journal article" date="2020" name="Microorganisms">
        <title>Osmotic Adaptation and Compatible Solute Biosynthesis of Phototrophic Bacteria as Revealed from Genome Analyses.</title>
        <authorList>
            <person name="Imhoff J.F."/>
            <person name="Rahn T."/>
            <person name="Kunzel S."/>
            <person name="Keller A."/>
            <person name="Neulinger S.C."/>
        </authorList>
    </citation>
    <scope>NUCLEOTIDE SEQUENCE</scope>
    <source>
        <strain evidence="4">DSM 9154</strain>
    </source>
</reference>
<dbReference type="InterPro" id="IPR029063">
    <property type="entry name" value="SAM-dependent_MTases_sf"/>
</dbReference>
<dbReference type="RefSeq" id="WP_027288565.1">
    <property type="nucleotide sequence ID" value="NZ_NRRE01000029.1"/>
</dbReference>
<dbReference type="GO" id="GO:0004719">
    <property type="term" value="F:protein-L-isoaspartate (D-aspartate) O-methyltransferase activity"/>
    <property type="evidence" value="ECO:0007669"/>
    <property type="project" value="InterPro"/>
</dbReference>
<dbReference type="SUPFAM" id="SSF53335">
    <property type="entry name" value="S-adenosyl-L-methionine-dependent methyltransferases"/>
    <property type="match status" value="1"/>
</dbReference>
<dbReference type="EMBL" id="NRRE01000029">
    <property type="protein sequence ID" value="MBK1698702.1"/>
    <property type="molecule type" value="Genomic_DNA"/>
</dbReference>
<accession>A0A934QL15</accession>
<protein>
    <recommendedName>
        <fullName evidence="2">Protein-L-isoaspartate O-methyltransferase</fullName>
    </recommendedName>
    <alternativeName>
        <fullName evidence="3">Protein L-isoaspartyl methyltransferase</fullName>
    </alternativeName>
</protein>
<evidence type="ECO:0000256" key="1">
    <source>
        <dbReference type="ARBA" id="ARBA00005369"/>
    </source>
</evidence>
<dbReference type="PANTHER" id="PTHR11579">
    <property type="entry name" value="PROTEIN-L-ISOASPARTATE O-METHYLTRANSFERASE"/>
    <property type="match status" value="1"/>
</dbReference>
<reference evidence="4" key="1">
    <citation type="submission" date="2017-08" db="EMBL/GenBank/DDBJ databases">
        <authorList>
            <person name="Imhoff J.F."/>
            <person name="Rahn T."/>
            <person name="Kuenzel S."/>
            <person name="Neulinger S.C."/>
        </authorList>
    </citation>
    <scope>NUCLEOTIDE SEQUENCE</scope>
    <source>
        <strain evidence="4">DSM 9154</strain>
    </source>
</reference>
<name>A0A934QL15_9PROT</name>
<dbReference type="GO" id="GO:0005737">
    <property type="term" value="C:cytoplasm"/>
    <property type="evidence" value="ECO:0007669"/>
    <property type="project" value="TreeGrafter"/>
</dbReference>
<evidence type="ECO:0000256" key="2">
    <source>
        <dbReference type="ARBA" id="ARBA00013346"/>
    </source>
</evidence>
<dbReference type="AlphaFoldDB" id="A0A934QL15"/>
<evidence type="ECO:0000313" key="5">
    <source>
        <dbReference type="Proteomes" id="UP000778970"/>
    </source>
</evidence>
<dbReference type="Gene3D" id="3.40.50.150">
    <property type="entry name" value="Vaccinia Virus protein VP39"/>
    <property type="match status" value="1"/>
</dbReference>
<dbReference type="PANTHER" id="PTHR11579:SF18">
    <property type="entry name" value="PROTEIN-L-ISOASPARTATE O-METHYLTRANSFERASE"/>
    <property type="match status" value="1"/>
</dbReference>
<dbReference type="Proteomes" id="UP000778970">
    <property type="component" value="Unassembled WGS sequence"/>
</dbReference>
<keyword evidence="5" id="KW-1185">Reference proteome</keyword>
<comment type="similarity">
    <text evidence="1">Belongs to the methyltransferase superfamily. L-isoaspartyl/D-aspartyl protein methyltransferase family.</text>
</comment>